<name>A0A0C3EZ26_PILCF</name>
<gene>
    <name evidence="2" type="ORF">PILCRDRAFT_99355</name>
</gene>
<reference evidence="3" key="2">
    <citation type="submission" date="2015-01" db="EMBL/GenBank/DDBJ databases">
        <title>Evolutionary Origins and Diversification of the Mycorrhizal Mutualists.</title>
        <authorList>
            <consortium name="DOE Joint Genome Institute"/>
            <consortium name="Mycorrhizal Genomics Consortium"/>
            <person name="Kohler A."/>
            <person name="Kuo A."/>
            <person name="Nagy L.G."/>
            <person name="Floudas D."/>
            <person name="Copeland A."/>
            <person name="Barry K.W."/>
            <person name="Cichocki N."/>
            <person name="Veneault-Fourrey C."/>
            <person name="LaButti K."/>
            <person name="Lindquist E.A."/>
            <person name="Lipzen A."/>
            <person name="Lundell T."/>
            <person name="Morin E."/>
            <person name="Murat C."/>
            <person name="Riley R."/>
            <person name="Ohm R."/>
            <person name="Sun H."/>
            <person name="Tunlid A."/>
            <person name="Henrissat B."/>
            <person name="Grigoriev I.V."/>
            <person name="Hibbett D.S."/>
            <person name="Martin F."/>
        </authorList>
    </citation>
    <scope>NUCLEOTIDE SEQUENCE [LARGE SCALE GENOMIC DNA]</scope>
    <source>
        <strain evidence="3">F 1598</strain>
    </source>
</reference>
<dbReference type="Pfam" id="PF05686">
    <property type="entry name" value="Glyco_transf_90"/>
    <property type="match status" value="1"/>
</dbReference>
<dbReference type="Proteomes" id="UP000054166">
    <property type="component" value="Unassembled WGS sequence"/>
</dbReference>
<evidence type="ECO:0000259" key="1">
    <source>
        <dbReference type="SMART" id="SM00672"/>
    </source>
</evidence>
<organism evidence="2 3">
    <name type="scientific">Piloderma croceum (strain F 1598)</name>
    <dbReference type="NCBI Taxonomy" id="765440"/>
    <lineage>
        <taxon>Eukaryota</taxon>
        <taxon>Fungi</taxon>
        <taxon>Dikarya</taxon>
        <taxon>Basidiomycota</taxon>
        <taxon>Agaricomycotina</taxon>
        <taxon>Agaricomycetes</taxon>
        <taxon>Agaricomycetidae</taxon>
        <taxon>Atheliales</taxon>
        <taxon>Atheliaceae</taxon>
        <taxon>Piloderma</taxon>
    </lineage>
</organism>
<sequence length="574" mass="66593">MTQPSWHYGSNGSPRLHPAMSSNLLIPPASVHNEPLQPHLFRPDGLLEVNPNGRHPIYELIKHAEAEWDKKLKRQSKSFHEAVAEYEHRYHRAPPKGFDEWWSYCKRHNVQLPDEYDRIYHDLEPFWGMDPVDLNRLQAEHESYRDSFTIGKTENSNITVVASVITNDDPSLNTVFHADYAKSIADKLNQVSKFIPPFRAVYSIHDNPNMTTYWELKAQVLQAASTQNYIVINKTPLAKHLGWPSVCPPELPLRHTIFNLDVPPSPQSTKTFIYDHPKAMDPCLHPSLLHHHGQFLRHNNGPIPNQVLIPMFAYCSTSMHYNIISAFNSAGPPVINPDFMERLDERLLWRGTTTGMNITEGSRWRGLQRMRLVRWANERNGTVSVLQPTKSRSERVGPGKLITKVRLNPAMLDVVFVNKAHQCISAICEIIDEEFEFRRYQDQAAAANYKYIPDIDGNGWSSRFRRLIMSDRLVFKSTVFPEWYQERIQQWKHYIPVQLDLSDLYDSLTFFRGNINGEGAHEELAAQIALSGQDWAKTFWRDEDMMAYMFRLFLEYARVMSLDQEAMSYNNRES</sequence>
<proteinExistence type="predicted"/>
<dbReference type="HOGENOM" id="CLU_005027_3_2_1"/>
<keyword evidence="3" id="KW-1185">Reference proteome</keyword>
<keyword evidence="2" id="KW-0808">Transferase</keyword>
<evidence type="ECO:0000313" key="2">
    <source>
        <dbReference type="EMBL" id="KIM72981.1"/>
    </source>
</evidence>
<protein>
    <submittedName>
        <fullName evidence="2">Glycosyltransferase family 90 protein</fullName>
    </submittedName>
</protein>
<dbReference type="SMART" id="SM00672">
    <property type="entry name" value="CAP10"/>
    <property type="match status" value="1"/>
</dbReference>
<dbReference type="PANTHER" id="PTHR12203:SF118">
    <property type="entry name" value="BETA-1,2-XYLOSYLTRANSFERASE 1"/>
    <property type="match status" value="1"/>
</dbReference>
<dbReference type="GO" id="GO:0016740">
    <property type="term" value="F:transferase activity"/>
    <property type="evidence" value="ECO:0007669"/>
    <property type="project" value="UniProtKB-KW"/>
</dbReference>
<dbReference type="OrthoDB" id="541052at2759"/>
<dbReference type="InParanoid" id="A0A0C3EZ26"/>
<dbReference type="InterPro" id="IPR006598">
    <property type="entry name" value="CAP10"/>
</dbReference>
<evidence type="ECO:0000313" key="3">
    <source>
        <dbReference type="Proteomes" id="UP000054166"/>
    </source>
</evidence>
<dbReference type="AlphaFoldDB" id="A0A0C3EZ26"/>
<feature type="domain" description="Glycosyl transferase CAP10" evidence="1">
    <location>
        <begin position="296"/>
        <end position="563"/>
    </location>
</feature>
<dbReference type="PANTHER" id="PTHR12203">
    <property type="entry name" value="KDEL LYS-ASP-GLU-LEU CONTAINING - RELATED"/>
    <property type="match status" value="1"/>
</dbReference>
<reference evidence="2 3" key="1">
    <citation type="submission" date="2014-04" db="EMBL/GenBank/DDBJ databases">
        <authorList>
            <consortium name="DOE Joint Genome Institute"/>
            <person name="Kuo A."/>
            <person name="Tarkka M."/>
            <person name="Buscot F."/>
            <person name="Kohler A."/>
            <person name="Nagy L.G."/>
            <person name="Floudas D."/>
            <person name="Copeland A."/>
            <person name="Barry K.W."/>
            <person name="Cichocki N."/>
            <person name="Veneault-Fourrey C."/>
            <person name="LaButti K."/>
            <person name="Lindquist E.A."/>
            <person name="Lipzen A."/>
            <person name="Lundell T."/>
            <person name="Morin E."/>
            <person name="Murat C."/>
            <person name="Sun H."/>
            <person name="Tunlid A."/>
            <person name="Henrissat B."/>
            <person name="Grigoriev I.V."/>
            <person name="Hibbett D.S."/>
            <person name="Martin F."/>
            <person name="Nordberg H.P."/>
            <person name="Cantor M.N."/>
            <person name="Hua S.X."/>
        </authorList>
    </citation>
    <scope>NUCLEOTIDE SEQUENCE [LARGE SCALE GENOMIC DNA]</scope>
    <source>
        <strain evidence="2 3">F 1598</strain>
    </source>
</reference>
<accession>A0A0C3EZ26</accession>
<dbReference type="EMBL" id="KN833098">
    <property type="protein sequence ID" value="KIM72981.1"/>
    <property type="molecule type" value="Genomic_DNA"/>
</dbReference>
<dbReference type="InterPro" id="IPR051091">
    <property type="entry name" value="O-Glucosyltr/Glycosyltrsf_90"/>
</dbReference>